<accession>A0A1V0QAZ5</accession>
<sequence>MKKMDSVDFFDSEDHSQNSWNEEEFGDEFFEYIWDQDEEESMDLINNKDYNLNSPLIIDPLVELRNWINNEKGHSESDLGSQQTFELREFDIIKRVLKNFINNINLRRPEDSHHIFAKFLNQTIVTNDYWNLGETLSKIVEDIREVGASFYRGLDLDEDIIIDNIRRNWNDVPQLGKSWFLKFFELHRVICVMNARSNIELKNLQSKNKLKKIKLPRDLEERGHKCWILDLEIGGRWIIFDNYAYWELQRIILNREFILMMKDVLISRFQTVLSMNVCTDEYKYTEENIETMMSLYREGDLILEEHGNKSYKGLKLLESICNLRLIKIVRKSRPKIPEFPNFENHIYSSLNDLRAERGIDLSKFSNIILREESIDMVLAFYSSFRHFGHPWIDYLTGLDKLESQVNKDCQVDIQYANLLASDLAFKILRKNFLEKKCWSVDKTKMDKKHKLYHHISHNTWPTQQIIDEFGDHWHELPIIQCYEIPDMIDISQIYSDKSHSLDRSEVLKIIKEQKHKRIPTKRVLQTLLEKPATNWPEFLKAVNDYGLDWEKLVIGLKAKERELKEEGRFFSLMSYELRDYFVSTEYLIKKYFVPLFEGLTMADDLNTVIKKMLDVSSGQGTREYEYITIANNIDYEKWNNYQRIESNGPVFTVMGQFLGLPNLFTRTHEFFQKSLIYYNQRPDLMMVRGRECLNRLGVKVCWEGQKGGLEGLRQKGWSILNYLMIERESRVRNTRVKILAQGDNQTISMCYKTESWQNEEELDNHIKNMVSNNNQIMQAIISGTEKLGLRINLDETMTSADYINYGKVPIIEGTIKGLPTKRWSRVNFTSNDQLPSTSTVINSSSTNALTVGHFSERPHDAINGHLLFGSLGLLLLDYHNPAIRGQISEFIPEANIDNKLYNILLLYLDPSLGGIAGTSLTRFFIRGFPDGVTESLTFWKIVGESTNDQDIKRLASTVGSPELSPFKPEDLDKLIEKPESLNIRHGLSSSNMIKGEVKKNIIENCSKIQNEIIRDAARNLVSEENQLFLWLRTINPLFPRFLSQFAESTYYGVTKSLINLFTNSKTIRGIYKKKYRKELDQLMIKGEVRSILGLIKIVNRSKQSVMPIWECSASLADLLRKRSWGKEVLGTTVPHPAEMFKGYRGGEDSCSFCRGNGSNNNYLTVLMPRGIPMKCHYRGPYYPYLGSNTKESTSILQPWEKETKVPVLRRACDLRKSINWFVNPDSLLAKSIFNNLKALTGEDWEDQIKGYKRTGSSLHRFGCSRVSSGGFSASSPSCFTWCIATTDTMCGLGEVNYDFMFQSTLVWCQMSSIIRERGNLHSKIHHYHIKCNKCLREIQEPVLESGWEYQPRNVSQILEKWRPKNMKTWGEEKIHMDIKDNDEEWDNLNVEDKSYEIGKTIGWLVGDSLLSHKRNYEFKSLFPVSIRSKLEGFPFLEGILDGFKICGSLNLTHRRNYMILKKPKLALQGTVFFLIDRSSFISEFTNFISHPKIYKAIKSLPHKIPTSYPMNLSDLGSILRSFLKQLYYRRKELIIKKSSWVFSDMRTNEVICSFGLSHLTYKILIREGLNKDIKLRLQQCQDLYINIMTESKEELDKSSVKREIVECLKDLKFVSSEIRHAVKFRYLNGGKDEVQMIKEMDERRTWGNEYTGKANLLDVWYLTSQSSENKNLVKGIKIPYHSNPTLSGLRINQIATGAHYKLRTLINVTGITYRDFICGGDGSGGMTSCLLRLKPLSRGVFNSLLILDDKPLHGTRPSPPTAIMELGEDSLRCVNCYDVWKEPSDLSKQETWKYFVKLRKQNSMMIDLIVLDMEIINDEVIEGMYQNTKNHLIYFLEEGGCLIIKTYLTYLLKENTNILDMLGHLFTSVRLINTNLSSTKTSEIYVLFKNYRNTLTPCLQFDSNIILDNWNFFYINKSIREEFERARELLTEDLGMAMPKEFQPNPLIGLSQMLQNSGVDGVAMSAISQEENLSFFSTKELAVICLIIISESHLVTTKKHKNDCNCLQEKPYSDQEIKFWMSGIIGIGLYLSLLDNKINSFEVLDYLINSDLKSVHVNSNKERELCWSLSYSSNEKKGKDLWKKRFSVKDKMAFMGNWIRLLHRQKVKNQKCEHKEGRINNFLKFINKGLNLQKVKSQYEEEIAKLL</sequence>
<evidence type="ECO:0000256" key="15">
    <source>
        <dbReference type="ARBA" id="ARBA00022953"/>
    </source>
</evidence>
<organism evidence="29">
    <name type="scientific">Bovine ephemeral fever virus</name>
    <name type="common">BEFV</name>
    <dbReference type="NCBI Taxonomy" id="11303"/>
    <lineage>
        <taxon>Viruses</taxon>
        <taxon>Riboviria</taxon>
        <taxon>Orthornavirae</taxon>
        <taxon>Negarnaviricota</taxon>
        <taxon>Haploviricotina</taxon>
        <taxon>Monjiviricetes</taxon>
        <taxon>Mononegavirales</taxon>
        <taxon>Rhabdoviridae</taxon>
        <taxon>Alpharhabdovirinae</taxon>
        <taxon>Ephemerovirus</taxon>
        <taxon>Ephemerovirus febris</taxon>
    </lineage>
</organism>
<keyword evidence="7" id="KW-0507">mRNA processing</keyword>
<keyword evidence="14" id="KW-0946">Virion</keyword>
<keyword evidence="10" id="KW-0548">Nucleotidyltransferase</keyword>
<evidence type="ECO:0000313" key="29">
    <source>
        <dbReference type="EMBL" id="ARE59189.1"/>
    </source>
</evidence>
<keyword evidence="11" id="KW-0547">Nucleotide-binding</keyword>
<dbReference type="Pfam" id="PF14314">
    <property type="entry name" value="Methyltrans_Mon_2nd"/>
    <property type="match status" value="1"/>
</dbReference>
<comment type="catalytic activity">
    <reaction evidence="20">
        <text>a 5'-end (5'-triphosphoguanosine)-(2'-O-methyladenylyl)-adenylyl-cytidylyl-adenosine in mRNA + S-adenosyl-L-methionine = a 5'-end (N(7)-methyl 5'-triphosphoguanosine)-(2'-O-methyladenylyl)-adenylyl-cytidylyl-adenosine in mRNA + S-adenosyl-L-homocysteine</text>
        <dbReference type="Rhea" id="RHEA:65440"/>
        <dbReference type="Rhea" id="RHEA-COMP:16798"/>
        <dbReference type="Rhea" id="RHEA-COMP:16801"/>
        <dbReference type="ChEBI" id="CHEBI:57856"/>
        <dbReference type="ChEBI" id="CHEBI:59789"/>
        <dbReference type="ChEBI" id="CHEBI:156482"/>
        <dbReference type="ChEBI" id="CHEBI:156483"/>
    </reaction>
</comment>
<keyword evidence="5" id="KW-0696">RNA-directed RNA polymerase</keyword>
<dbReference type="Pfam" id="PF14318">
    <property type="entry name" value="Mononeg_mRNAcap"/>
    <property type="match status" value="1"/>
</dbReference>
<dbReference type="EC" id="2.7.7.88" evidence="4"/>
<dbReference type="InterPro" id="IPR026890">
    <property type="entry name" value="Mononeg_mRNAcap"/>
</dbReference>
<evidence type="ECO:0000256" key="25">
    <source>
        <dbReference type="ARBA" id="ARBA00047370"/>
    </source>
</evidence>
<dbReference type="EMBL" id="KY012742">
    <property type="protein sequence ID" value="ARE59189.1"/>
    <property type="molecule type" value="Viral_cRNA"/>
</dbReference>
<evidence type="ECO:0000256" key="1">
    <source>
        <dbReference type="ARBA" id="ARBA00004192"/>
    </source>
</evidence>
<evidence type="ECO:0000256" key="23">
    <source>
        <dbReference type="ARBA" id="ARBA00031012"/>
    </source>
</evidence>
<evidence type="ECO:0000256" key="5">
    <source>
        <dbReference type="ARBA" id="ARBA00022484"/>
    </source>
</evidence>
<dbReference type="GO" id="GO:0016787">
    <property type="term" value="F:hydrolase activity"/>
    <property type="evidence" value="ECO:0007669"/>
    <property type="project" value="UniProtKB-KW"/>
</dbReference>
<evidence type="ECO:0000256" key="11">
    <source>
        <dbReference type="ARBA" id="ARBA00022741"/>
    </source>
</evidence>
<evidence type="ECO:0000256" key="4">
    <source>
        <dbReference type="ARBA" id="ARBA00012582"/>
    </source>
</evidence>
<dbReference type="NCBIfam" id="TIGR04198">
    <property type="entry name" value="paramyx_RNAcap"/>
    <property type="match status" value="1"/>
</dbReference>
<dbReference type="GO" id="GO:0005524">
    <property type="term" value="F:ATP binding"/>
    <property type="evidence" value="ECO:0007669"/>
    <property type="project" value="UniProtKB-KW"/>
</dbReference>
<feature type="domain" description="Mononegavirus-type SAM-dependent 2'-O-MTase" evidence="28">
    <location>
        <begin position="1690"/>
        <end position="1887"/>
    </location>
</feature>
<dbReference type="EC" id="2.7.7.48" evidence="3"/>
<evidence type="ECO:0000256" key="26">
    <source>
        <dbReference type="ARBA" id="ARBA00048548"/>
    </source>
</evidence>
<evidence type="ECO:0000256" key="22">
    <source>
        <dbReference type="ARBA" id="ARBA00030436"/>
    </source>
</evidence>
<dbReference type="PROSITE" id="PS50526">
    <property type="entry name" value="RDRP_SSRNA_NEG_NONSEG"/>
    <property type="match status" value="1"/>
</dbReference>
<evidence type="ECO:0000256" key="13">
    <source>
        <dbReference type="ARBA" id="ARBA00022840"/>
    </source>
</evidence>
<dbReference type="GO" id="GO:0004482">
    <property type="term" value="F:mRNA 5'-cap (guanine-N7-)-methyltransferase activity"/>
    <property type="evidence" value="ECO:0007669"/>
    <property type="project" value="InterPro"/>
</dbReference>
<keyword evidence="16" id="KW-0506">mRNA capping</keyword>
<comment type="catalytic activity">
    <reaction evidence="24">
        <text>a 5'-end (5'-triphosphoguanosine)-adenylyl-adenylyl-cytidylyl-adenosine in mRNA + S-adenosyl-L-methionine = a 5'-end (5'-triphosphoguanosine)-(2'-O-methyladenylyl)-adenylyl-cytidylyl-adenosine in mRNA + S-adenosyl-L-homocysteine + H(+)</text>
        <dbReference type="Rhea" id="RHEA:65380"/>
        <dbReference type="Rhea" id="RHEA-COMP:16797"/>
        <dbReference type="Rhea" id="RHEA-COMP:16801"/>
        <dbReference type="ChEBI" id="CHEBI:15378"/>
        <dbReference type="ChEBI" id="CHEBI:57856"/>
        <dbReference type="ChEBI" id="CHEBI:59789"/>
        <dbReference type="ChEBI" id="CHEBI:156482"/>
        <dbReference type="ChEBI" id="CHEBI:156484"/>
    </reaction>
</comment>
<keyword evidence="15" id="KW-0693">Viral RNA replication</keyword>
<evidence type="ECO:0000256" key="7">
    <source>
        <dbReference type="ARBA" id="ARBA00022664"/>
    </source>
</evidence>
<organismHost>
    <name type="scientific">Syncerus caffer</name>
    <name type="common">African buffalo</name>
    <dbReference type="NCBI Taxonomy" id="9970"/>
</organismHost>
<dbReference type="InterPro" id="IPR017234">
    <property type="entry name" value="RNA-dir_pol_rhabdovirus"/>
</dbReference>
<protein>
    <recommendedName>
        <fullName evidence="23">Replicase</fullName>
        <ecNumber evidence="21">2.1.1.375</ecNumber>
        <ecNumber evidence="3">2.7.7.48</ecNumber>
        <ecNumber evidence="4">2.7.7.88</ecNumber>
    </recommendedName>
    <alternativeName>
        <fullName evidence="22">Transcriptase</fullName>
    </alternativeName>
</protein>
<evidence type="ECO:0000256" key="16">
    <source>
        <dbReference type="ARBA" id="ARBA00023042"/>
    </source>
</evidence>
<dbReference type="GO" id="GO:0044423">
    <property type="term" value="C:virion component"/>
    <property type="evidence" value="ECO:0007669"/>
    <property type="project" value="UniProtKB-KW"/>
</dbReference>
<dbReference type="Pfam" id="PF21081">
    <property type="entry name" value="Methyltrans_Mon_3rd"/>
    <property type="match status" value="1"/>
</dbReference>
<dbReference type="InterPro" id="IPR039736">
    <property type="entry name" value="L_poly_C"/>
</dbReference>
<feature type="domain" description="RdRp catalytic" evidence="27">
    <location>
        <begin position="627"/>
        <end position="813"/>
    </location>
</feature>
<evidence type="ECO:0000256" key="21">
    <source>
        <dbReference type="ARBA" id="ARBA00026099"/>
    </source>
</evidence>
<evidence type="ECO:0000256" key="14">
    <source>
        <dbReference type="ARBA" id="ARBA00022844"/>
    </source>
</evidence>
<evidence type="ECO:0000256" key="6">
    <source>
        <dbReference type="ARBA" id="ARBA00022603"/>
    </source>
</evidence>
<dbReference type="Pfam" id="PF00946">
    <property type="entry name" value="Mononeg_RNA_pol"/>
    <property type="match status" value="1"/>
</dbReference>
<evidence type="ECO:0000259" key="28">
    <source>
        <dbReference type="PROSITE" id="PS51590"/>
    </source>
</evidence>
<dbReference type="EC" id="2.1.1.375" evidence="21"/>
<organismHost>
    <name type="scientific">Bubalus bubalis</name>
    <name type="common">Domestic water buffalo</name>
    <dbReference type="NCBI Taxonomy" id="89462"/>
</organismHost>
<evidence type="ECO:0000256" key="9">
    <source>
        <dbReference type="ARBA" id="ARBA00022691"/>
    </source>
</evidence>
<keyword evidence="13" id="KW-0067">ATP-binding</keyword>
<reference evidence="29" key="1">
    <citation type="submission" date="2016-10" db="EMBL/GenBank/DDBJ databases">
        <title>Complete Genome Analysis of Bovine Ephemeral Fever Virus Isolated in Turkey, 2012.</title>
        <authorList>
            <person name="Abayli H."/>
            <person name="Tonbak S."/>
            <person name="Azkur A.K."/>
            <person name="Isidan H."/>
            <person name="Bulut H."/>
        </authorList>
    </citation>
    <scope>NUCLEOTIDE SEQUENCE</scope>
    <source>
        <strain evidence="29">BEFV/Ad12/TUR</strain>
    </source>
</reference>
<keyword evidence="8" id="KW-0808">Transferase</keyword>
<evidence type="ECO:0000256" key="19">
    <source>
        <dbReference type="ARBA" id="ARBA00024494"/>
    </source>
</evidence>
<dbReference type="PIRSF" id="PIRSF037546">
    <property type="entry name" value="RNA_pol_RhabdoV_sub"/>
    <property type="match status" value="1"/>
</dbReference>
<comment type="catalytic activity">
    <reaction evidence="26">
        <text>GTP + H2O = GDP + phosphate + H(+)</text>
        <dbReference type="Rhea" id="RHEA:19669"/>
        <dbReference type="ChEBI" id="CHEBI:15377"/>
        <dbReference type="ChEBI" id="CHEBI:15378"/>
        <dbReference type="ChEBI" id="CHEBI:37565"/>
        <dbReference type="ChEBI" id="CHEBI:43474"/>
        <dbReference type="ChEBI" id="CHEBI:58189"/>
    </reaction>
</comment>
<proteinExistence type="predicted"/>
<evidence type="ECO:0000256" key="3">
    <source>
        <dbReference type="ARBA" id="ARBA00012494"/>
    </source>
</evidence>
<dbReference type="Pfam" id="PF21080">
    <property type="entry name" value="Methyltrans_Mon_1st"/>
    <property type="match status" value="1"/>
</dbReference>
<comment type="subcellular location">
    <subcellularLocation>
        <location evidence="1">Host cytoplasm</location>
    </subcellularLocation>
    <subcellularLocation>
        <location evidence="2">Virion</location>
    </subcellularLocation>
</comment>
<organismHost>
    <name type="scientific">Culicoides</name>
    <dbReference type="NCBI Taxonomy" id="58271"/>
</organismHost>
<evidence type="ECO:0000256" key="2">
    <source>
        <dbReference type="ARBA" id="ARBA00004328"/>
    </source>
</evidence>
<keyword evidence="17" id="KW-1035">Host cytoplasm</keyword>
<comment type="catalytic activity">
    <reaction evidence="25">
        <text>a 5'-end (5'-triphosphoguanosine)-adenylyl-adenylyl-cytidylyl-adenosine in mRNA + 2 S-adenosyl-L-methionine = a 5'-end (N(7)-methyl 5'-triphosphoguanosine)-(2'-O-methyladenylyl)-adenylyl-cytidylyl-adenosine in mRNA + 2 S-adenosyl-L-homocysteine + H(+)</text>
        <dbReference type="Rhea" id="RHEA:65376"/>
        <dbReference type="Rhea" id="RHEA-COMP:16797"/>
        <dbReference type="Rhea" id="RHEA-COMP:16798"/>
        <dbReference type="ChEBI" id="CHEBI:15378"/>
        <dbReference type="ChEBI" id="CHEBI:57856"/>
        <dbReference type="ChEBI" id="CHEBI:59789"/>
        <dbReference type="ChEBI" id="CHEBI:156483"/>
        <dbReference type="ChEBI" id="CHEBI:156484"/>
        <dbReference type="EC" id="2.1.1.375"/>
    </reaction>
</comment>
<name>A0A1V0QAZ5_BEFV</name>
<dbReference type="InterPro" id="IPR014023">
    <property type="entry name" value="Mononeg_RNA_pol_cat"/>
</dbReference>
<dbReference type="GO" id="GO:0030430">
    <property type="term" value="C:host cell cytoplasm"/>
    <property type="evidence" value="ECO:0007669"/>
    <property type="project" value="UniProtKB-SubCell"/>
</dbReference>
<keyword evidence="6" id="KW-0489">Methyltransferase</keyword>
<dbReference type="InterPro" id="IPR039530">
    <property type="entry name" value="L_methyltransferase_rhabdo"/>
</dbReference>
<evidence type="ECO:0000256" key="24">
    <source>
        <dbReference type="ARBA" id="ARBA00047332"/>
    </source>
</evidence>
<dbReference type="InterPro" id="IPR025786">
    <property type="entry name" value="Mononega_L_MeTrfase"/>
</dbReference>
<evidence type="ECO:0000259" key="27">
    <source>
        <dbReference type="PROSITE" id="PS50526"/>
    </source>
</evidence>
<keyword evidence="18" id="KW-0511">Multifunctional enzyme</keyword>
<evidence type="ECO:0000256" key="8">
    <source>
        <dbReference type="ARBA" id="ARBA00022679"/>
    </source>
</evidence>
<evidence type="ECO:0000256" key="18">
    <source>
        <dbReference type="ARBA" id="ARBA00023268"/>
    </source>
</evidence>
<evidence type="ECO:0000256" key="12">
    <source>
        <dbReference type="ARBA" id="ARBA00022801"/>
    </source>
</evidence>
<comment type="catalytic activity">
    <reaction evidence="19">
        <text>a 5'-end triphospho-adenylyl-adenylyl-cytidylyl-adenosine in mRNA + GDP + H(+) = a 5'-end (5'-triphosphoguanosine)-adenylyl-adenylyl-cytidylyl-adenosine in mRNA + diphosphate</text>
        <dbReference type="Rhea" id="RHEA:65436"/>
        <dbReference type="Rhea" id="RHEA-COMP:16797"/>
        <dbReference type="Rhea" id="RHEA-COMP:16799"/>
        <dbReference type="ChEBI" id="CHEBI:15378"/>
        <dbReference type="ChEBI" id="CHEBI:33019"/>
        <dbReference type="ChEBI" id="CHEBI:58189"/>
        <dbReference type="ChEBI" id="CHEBI:156484"/>
        <dbReference type="ChEBI" id="CHEBI:156503"/>
        <dbReference type="EC" id="2.7.7.88"/>
    </reaction>
</comment>
<dbReference type="InterPro" id="IPR048398">
    <property type="entry name" value="Methyltrans_Mon_C"/>
</dbReference>
<keyword evidence="12" id="KW-0378">Hydrolase</keyword>
<dbReference type="PROSITE" id="PS51590">
    <property type="entry name" value="SAM_MT_MNV_L"/>
    <property type="match status" value="1"/>
</dbReference>
<evidence type="ECO:0000256" key="10">
    <source>
        <dbReference type="ARBA" id="ARBA00022695"/>
    </source>
</evidence>
<keyword evidence="9" id="KW-0949">S-adenosyl-L-methionine</keyword>
<evidence type="ECO:0000256" key="17">
    <source>
        <dbReference type="ARBA" id="ARBA00023200"/>
    </source>
</evidence>
<dbReference type="InterPro" id="IPR048397">
    <property type="entry name" value="Methyltrans_Mon_CD"/>
</dbReference>
<dbReference type="GO" id="GO:0003968">
    <property type="term" value="F:RNA-directed RNA polymerase activity"/>
    <property type="evidence" value="ECO:0007669"/>
    <property type="project" value="UniProtKB-KW"/>
</dbReference>
<organismHost>
    <name type="scientific">Bos taurus</name>
    <name type="common">Bovine</name>
    <dbReference type="NCBI Taxonomy" id="9913"/>
</organismHost>
<evidence type="ECO:0000256" key="20">
    <source>
        <dbReference type="ARBA" id="ARBA00024499"/>
    </source>
</evidence>